<dbReference type="RefSeq" id="XP_056469606.1">
    <property type="nucleotide sequence ID" value="XM_056624618.1"/>
</dbReference>
<evidence type="ECO:0000313" key="3">
    <source>
        <dbReference type="Proteomes" id="UP001149074"/>
    </source>
</evidence>
<evidence type="ECO:0000313" key="2">
    <source>
        <dbReference type="EMBL" id="KAJ5083084.1"/>
    </source>
</evidence>
<proteinExistence type="predicted"/>
<evidence type="ECO:0000256" key="1">
    <source>
        <dbReference type="SAM" id="MobiDB-lite"/>
    </source>
</evidence>
<dbReference type="GeneID" id="81363597"/>
<protein>
    <submittedName>
        <fullName evidence="2">Uncharacterized protein</fullName>
    </submittedName>
</protein>
<accession>A0A9W9JV87</accession>
<dbReference type="AlphaFoldDB" id="A0A9W9JV87"/>
<dbReference type="Proteomes" id="UP001149074">
    <property type="component" value="Unassembled WGS sequence"/>
</dbReference>
<reference evidence="2" key="2">
    <citation type="journal article" date="2023" name="IMA Fungus">
        <title>Comparative genomic study of the Penicillium genus elucidates a diverse pangenome and 15 lateral gene transfer events.</title>
        <authorList>
            <person name="Petersen C."/>
            <person name="Sorensen T."/>
            <person name="Nielsen M.R."/>
            <person name="Sondergaard T.E."/>
            <person name="Sorensen J.L."/>
            <person name="Fitzpatrick D.A."/>
            <person name="Frisvad J.C."/>
            <person name="Nielsen K.L."/>
        </authorList>
    </citation>
    <scope>NUCLEOTIDE SEQUENCE</scope>
    <source>
        <strain evidence="2">IBT 30761</strain>
    </source>
</reference>
<dbReference type="EMBL" id="JAPQKI010000011">
    <property type="protein sequence ID" value="KAJ5083084.1"/>
    <property type="molecule type" value="Genomic_DNA"/>
</dbReference>
<reference evidence="2" key="1">
    <citation type="submission" date="2022-11" db="EMBL/GenBank/DDBJ databases">
        <authorList>
            <person name="Petersen C."/>
        </authorList>
    </citation>
    <scope>NUCLEOTIDE SEQUENCE</scope>
    <source>
        <strain evidence="2">IBT 30761</strain>
    </source>
</reference>
<feature type="region of interest" description="Disordered" evidence="1">
    <location>
        <begin position="105"/>
        <end position="141"/>
    </location>
</feature>
<sequence length="157" mass="16955">MNANGYGGARVLKLRQAGPQPDTRQAVRAVVMRVLETCGGKRGDPSYPFGQVHQEGWYHVTVTRDTFRSAWGSSVVATNLRASVGCAPSSGPHADRLRAPTVALRRPRRTRDADPTFPGPGDEQPLSARTRGDEAHRKTALSRPSFALQLPCITAPA</sequence>
<gene>
    <name evidence="2" type="ORF">N7532_012127</name>
</gene>
<organism evidence="2 3">
    <name type="scientific">Penicillium argentinense</name>
    <dbReference type="NCBI Taxonomy" id="1131581"/>
    <lineage>
        <taxon>Eukaryota</taxon>
        <taxon>Fungi</taxon>
        <taxon>Dikarya</taxon>
        <taxon>Ascomycota</taxon>
        <taxon>Pezizomycotina</taxon>
        <taxon>Eurotiomycetes</taxon>
        <taxon>Eurotiomycetidae</taxon>
        <taxon>Eurotiales</taxon>
        <taxon>Aspergillaceae</taxon>
        <taxon>Penicillium</taxon>
    </lineage>
</organism>
<comment type="caution">
    <text evidence="2">The sequence shown here is derived from an EMBL/GenBank/DDBJ whole genome shotgun (WGS) entry which is preliminary data.</text>
</comment>
<name>A0A9W9JV87_9EURO</name>
<keyword evidence="3" id="KW-1185">Reference proteome</keyword>